<evidence type="ECO:0000313" key="12">
    <source>
        <dbReference type="WBParaSite" id="ACRNAN_scaffold4665.g24297.t1"/>
    </source>
</evidence>
<dbReference type="Proteomes" id="UP000887540">
    <property type="component" value="Unplaced"/>
</dbReference>
<evidence type="ECO:0000256" key="1">
    <source>
        <dbReference type="ARBA" id="ARBA00004477"/>
    </source>
</evidence>
<dbReference type="PANTHER" id="PTHR42650">
    <property type="entry name" value="TAIL-ANCHORED PROTEIN INSERTION RECEPTOR WRB"/>
    <property type="match status" value="1"/>
</dbReference>
<dbReference type="InterPro" id="IPR028945">
    <property type="entry name" value="Get1"/>
</dbReference>
<dbReference type="PANTHER" id="PTHR42650:SF1">
    <property type="entry name" value="GUIDED ENTRY OF TAIL-ANCHORED PROTEINS FACTOR 1"/>
    <property type="match status" value="1"/>
</dbReference>
<feature type="transmembrane region" description="Helical" evidence="10">
    <location>
        <begin position="12"/>
        <end position="34"/>
    </location>
</feature>
<evidence type="ECO:0000256" key="2">
    <source>
        <dbReference type="ARBA" id="ARBA00010799"/>
    </source>
</evidence>
<dbReference type="InterPro" id="IPR029012">
    <property type="entry name" value="Helix_hairpin_bin_sf"/>
</dbReference>
<evidence type="ECO:0000256" key="7">
    <source>
        <dbReference type="ARBA" id="ARBA00023136"/>
    </source>
</evidence>
<evidence type="ECO:0000256" key="3">
    <source>
        <dbReference type="ARBA" id="ARBA00017951"/>
    </source>
</evidence>
<accession>A0A914DYQ5</accession>
<evidence type="ECO:0000256" key="6">
    <source>
        <dbReference type="ARBA" id="ARBA00022989"/>
    </source>
</evidence>
<keyword evidence="6 10" id="KW-1133">Transmembrane helix</keyword>
<comment type="similarity">
    <text evidence="2">Belongs to the WRB/GET1 family.</text>
</comment>
<dbReference type="AlphaFoldDB" id="A0A914DYQ5"/>
<evidence type="ECO:0000256" key="8">
    <source>
        <dbReference type="ARBA" id="ARBA00032437"/>
    </source>
</evidence>
<evidence type="ECO:0000256" key="5">
    <source>
        <dbReference type="ARBA" id="ARBA00022824"/>
    </source>
</evidence>
<dbReference type="GO" id="GO:0071816">
    <property type="term" value="P:tail-anchored membrane protein insertion into ER membrane"/>
    <property type="evidence" value="ECO:0007669"/>
    <property type="project" value="InterPro"/>
</dbReference>
<sequence length="194" mass="22719">MEDWTFYDWILKLLFCIVGVVFFGLSSGLLSFNVKKFLNRFRKRTPTEVEIERRSEEIDGLQRELAAISPVNEFAAYFKRKRVVDKLTDELNALSLKYQQKAMISSVKEMVVIRLLCAIFSIVCAFYSYDLVLFYVNESYLWPFNFILAFPFTLLATGSRNNEVPVTLFSYLCMTLAARRIYERRKINAAKKYA</sequence>
<protein>
    <recommendedName>
        <fullName evidence="3">Guided entry of tail-anchored proteins factor 1</fullName>
    </recommendedName>
    <alternativeName>
        <fullName evidence="8">Tail-anchored protein insertion receptor WRB</fullName>
    </alternativeName>
    <alternativeName>
        <fullName evidence="9">Tryptophan-rich basic protein</fullName>
    </alternativeName>
</protein>
<evidence type="ECO:0000313" key="11">
    <source>
        <dbReference type="Proteomes" id="UP000887540"/>
    </source>
</evidence>
<proteinExistence type="inferred from homology"/>
<keyword evidence="7 10" id="KW-0472">Membrane</keyword>
<keyword evidence="5" id="KW-0256">Endoplasmic reticulum</keyword>
<keyword evidence="11" id="KW-1185">Reference proteome</keyword>
<evidence type="ECO:0000256" key="4">
    <source>
        <dbReference type="ARBA" id="ARBA00022692"/>
    </source>
</evidence>
<name>A0A914DYQ5_9BILA</name>
<dbReference type="GO" id="GO:0005789">
    <property type="term" value="C:endoplasmic reticulum membrane"/>
    <property type="evidence" value="ECO:0007669"/>
    <property type="project" value="UniProtKB-SubCell"/>
</dbReference>
<dbReference type="Gene3D" id="1.10.287.660">
    <property type="entry name" value="Helix hairpin bin"/>
    <property type="match status" value="1"/>
</dbReference>
<dbReference type="Pfam" id="PF04420">
    <property type="entry name" value="CHD5"/>
    <property type="match status" value="1"/>
</dbReference>
<dbReference type="WBParaSite" id="ACRNAN_scaffold4665.g24297.t1">
    <property type="protein sequence ID" value="ACRNAN_scaffold4665.g24297.t1"/>
    <property type="gene ID" value="ACRNAN_scaffold4665.g24297"/>
</dbReference>
<feature type="transmembrane region" description="Helical" evidence="10">
    <location>
        <begin position="111"/>
        <end position="136"/>
    </location>
</feature>
<comment type="subcellular location">
    <subcellularLocation>
        <location evidence="1">Endoplasmic reticulum membrane</location>
        <topology evidence="1">Multi-pass membrane protein</topology>
    </subcellularLocation>
</comment>
<evidence type="ECO:0000256" key="9">
    <source>
        <dbReference type="ARBA" id="ARBA00033006"/>
    </source>
</evidence>
<dbReference type="GO" id="GO:0043529">
    <property type="term" value="C:GET complex"/>
    <property type="evidence" value="ECO:0007669"/>
    <property type="project" value="TreeGrafter"/>
</dbReference>
<dbReference type="GO" id="GO:0043495">
    <property type="term" value="F:protein-membrane adaptor activity"/>
    <property type="evidence" value="ECO:0007669"/>
    <property type="project" value="TreeGrafter"/>
</dbReference>
<keyword evidence="4 10" id="KW-0812">Transmembrane</keyword>
<organism evidence="11 12">
    <name type="scientific">Acrobeloides nanus</name>
    <dbReference type="NCBI Taxonomy" id="290746"/>
    <lineage>
        <taxon>Eukaryota</taxon>
        <taxon>Metazoa</taxon>
        <taxon>Ecdysozoa</taxon>
        <taxon>Nematoda</taxon>
        <taxon>Chromadorea</taxon>
        <taxon>Rhabditida</taxon>
        <taxon>Tylenchina</taxon>
        <taxon>Cephalobomorpha</taxon>
        <taxon>Cephaloboidea</taxon>
        <taxon>Cephalobidae</taxon>
        <taxon>Acrobeloides</taxon>
    </lineage>
</organism>
<evidence type="ECO:0000256" key="10">
    <source>
        <dbReference type="SAM" id="Phobius"/>
    </source>
</evidence>
<reference evidence="12" key="1">
    <citation type="submission" date="2022-11" db="UniProtKB">
        <authorList>
            <consortium name="WormBaseParasite"/>
        </authorList>
    </citation>
    <scope>IDENTIFICATION</scope>
</reference>